<dbReference type="KEGG" id="srhi:H9L12_00435"/>
<reference evidence="1 2" key="1">
    <citation type="submission" date="2020-08" db="EMBL/GenBank/DDBJ databases">
        <title>Genome sequence of Sphingomonas rhizophila KACC 19189T.</title>
        <authorList>
            <person name="Hyun D.-W."/>
            <person name="Bae J.-W."/>
        </authorList>
    </citation>
    <scope>NUCLEOTIDE SEQUENCE [LARGE SCALE GENOMIC DNA]</scope>
    <source>
        <strain evidence="1 2">KACC 19189</strain>
    </source>
</reference>
<gene>
    <name evidence="1" type="ORF">H9L12_00435</name>
</gene>
<accession>A0A7G9SBE0</accession>
<sequence length="60" mass="6547">MDLNYLYSRHQISLVNADAAVDPGARIAHQQLSRAYGEMIRNLGGALHHTGECADKGIAR</sequence>
<evidence type="ECO:0000313" key="2">
    <source>
        <dbReference type="Proteomes" id="UP000515955"/>
    </source>
</evidence>
<dbReference type="Proteomes" id="UP000515955">
    <property type="component" value="Chromosome"/>
</dbReference>
<proteinExistence type="predicted"/>
<name>A0A7G9SBE0_9SPHN</name>
<organism evidence="1 2">
    <name type="scientific">Sphingomonas rhizophila</name>
    <dbReference type="NCBI Taxonomy" id="2071607"/>
    <lineage>
        <taxon>Bacteria</taxon>
        <taxon>Pseudomonadati</taxon>
        <taxon>Pseudomonadota</taxon>
        <taxon>Alphaproteobacteria</taxon>
        <taxon>Sphingomonadales</taxon>
        <taxon>Sphingomonadaceae</taxon>
        <taxon>Sphingomonas</taxon>
    </lineage>
</organism>
<dbReference type="AlphaFoldDB" id="A0A7G9SBE0"/>
<dbReference type="RefSeq" id="WP_187542162.1">
    <property type="nucleotide sequence ID" value="NZ_CP060717.1"/>
</dbReference>
<keyword evidence="2" id="KW-1185">Reference proteome</keyword>
<protein>
    <submittedName>
        <fullName evidence="1">Uncharacterized protein</fullName>
    </submittedName>
</protein>
<evidence type="ECO:0000313" key="1">
    <source>
        <dbReference type="EMBL" id="QNN65165.1"/>
    </source>
</evidence>
<dbReference type="EMBL" id="CP060717">
    <property type="protein sequence ID" value="QNN65165.1"/>
    <property type="molecule type" value="Genomic_DNA"/>
</dbReference>